<evidence type="ECO:0000313" key="2">
    <source>
        <dbReference type="EMBL" id="MBW0578034.1"/>
    </source>
</evidence>
<organism evidence="2 3">
    <name type="scientific">Austropuccinia psidii MF-1</name>
    <dbReference type="NCBI Taxonomy" id="1389203"/>
    <lineage>
        <taxon>Eukaryota</taxon>
        <taxon>Fungi</taxon>
        <taxon>Dikarya</taxon>
        <taxon>Basidiomycota</taxon>
        <taxon>Pucciniomycotina</taxon>
        <taxon>Pucciniomycetes</taxon>
        <taxon>Pucciniales</taxon>
        <taxon>Sphaerophragmiaceae</taxon>
        <taxon>Austropuccinia</taxon>
    </lineage>
</organism>
<evidence type="ECO:0000313" key="3">
    <source>
        <dbReference type="Proteomes" id="UP000765509"/>
    </source>
</evidence>
<evidence type="ECO:0000256" key="1">
    <source>
        <dbReference type="SAM" id="MobiDB-lite"/>
    </source>
</evidence>
<comment type="caution">
    <text evidence="2">The sequence shown here is derived from an EMBL/GenBank/DDBJ whole genome shotgun (WGS) entry which is preliminary data.</text>
</comment>
<feature type="region of interest" description="Disordered" evidence="1">
    <location>
        <begin position="1"/>
        <end position="49"/>
    </location>
</feature>
<dbReference type="Proteomes" id="UP000765509">
    <property type="component" value="Unassembled WGS sequence"/>
</dbReference>
<sequence>MTPNRIRSNYSIQSNGSGPGNSSHKSKRKEFQPRGEAQMEDARPSNISQRLSKTFDTLIEIPEADITAISVVRPESLSTGNNRDIPVSVEELVYGRKSARVGVSPKCLDKHHELICSSEEIHGARKKRRTSEGLDTHGLQRTSLTHKSLVEKSKNVIIGPEEGVGPTEGKHSSGSFPSLQKQNSASKCAKQGQANPKDQQEGQAKGKAQVEQALPTEL</sequence>
<feature type="region of interest" description="Disordered" evidence="1">
    <location>
        <begin position="121"/>
        <end position="218"/>
    </location>
</feature>
<keyword evidence="3" id="KW-1185">Reference proteome</keyword>
<feature type="compositionally biased region" description="Polar residues" evidence="1">
    <location>
        <begin position="1"/>
        <end position="23"/>
    </location>
</feature>
<proteinExistence type="predicted"/>
<dbReference type="AlphaFoldDB" id="A0A9Q3KDX3"/>
<gene>
    <name evidence="2" type="ORF">O181_117749</name>
</gene>
<feature type="compositionally biased region" description="Polar residues" evidence="1">
    <location>
        <begin position="172"/>
        <end position="197"/>
    </location>
</feature>
<dbReference type="EMBL" id="AVOT02101948">
    <property type="protein sequence ID" value="MBW0578034.1"/>
    <property type="molecule type" value="Genomic_DNA"/>
</dbReference>
<reference evidence="2" key="1">
    <citation type="submission" date="2021-03" db="EMBL/GenBank/DDBJ databases">
        <title>Draft genome sequence of rust myrtle Austropuccinia psidii MF-1, a brazilian biotype.</title>
        <authorList>
            <person name="Quecine M.C."/>
            <person name="Pachon D.M.R."/>
            <person name="Bonatelli M.L."/>
            <person name="Correr F.H."/>
            <person name="Franceschini L.M."/>
            <person name="Leite T.F."/>
            <person name="Margarido G.R.A."/>
            <person name="Almeida C.A."/>
            <person name="Ferrarezi J.A."/>
            <person name="Labate C.A."/>
        </authorList>
    </citation>
    <scope>NUCLEOTIDE SEQUENCE</scope>
    <source>
        <strain evidence="2">MF-1</strain>
    </source>
</reference>
<protein>
    <submittedName>
        <fullName evidence="2">Uncharacterized protein</fullName>
    </submittedName>
</protein>
<accession>A0A9Q3KDX3</accession>
<name>A0A9Q3KDX3_9BASI</name>